<organism evidence="1 2">
    <name type="scientific">Thalassobacterium sedimentorum</name>
    <dbReference type="NCBI Taxonomy" id="3041258"/>
    <lineage>
        <taxon>Bacteria</taxon>
        <taxon>Pseudomonadati</taxon>
        <taxon>Verrucomicrobiota</taxon>
        <taxon>Opitutia</taxon>
        <taxon>Puniceicoccales</taxon>
        <taxon>Coraliomargaritaceae</taxon>
        <taxon>Thalassobacterium</taxon>
    </lineage>
</organism>
<dbReference type="Proteomes" id="UP001243717">
    <property type="component" value="Unassembled WGS sequence"/>
</dbReference>
<protein>
    <recommendedName>
        <fullName evidence="3">Transposase</fullName>
    </recommendedName>
</protein>
<evidence type="ECO:0000313" key="2">
    <source>
        <dbReference type="Proteomes" id="UP001243717"/>
    </source>
</evidence>
<evidence type="ECO:0000313" key="1">
    <source>
        <dbReference type="EMBL" id="MDQ8195089.1"/>
    </source>
</evidence>
<dbReference type="RefSeq" id="WP_308985549.1">
    <property type="nucleotide sequence ID" value="NZ_JARXIC010000018.1"/>
</dbReference>
<proteinExistence type="predicted"/>
<dbReference type="EMBL" id="JARXIC010000018">
    <property type="protein sequence ID" value="MDQ8195089.1"/>
    <property type="molecule type" value="Genomic_DNA"/>
</dbReference>
<evidence type="ECO:0008006" key="3">
    <source>
        <dbReference type="Google" id="ProtNLM"/>
    </source>
</evidence>
<reference evidence="1 2" key="1">
    <citation type="submission" date="2023-04" db="EMBL/GenBank/DDBJ databases">
        <title>A novel bacteria isolated from coastal sediment.</title>
        <authorList>
            <person name="Liu X.-J."/>
            <person name="Du Z.-J."/>
        </authorList>
    </citation>
    <scope>NUCLEOTIDE SEQUENCE [LARGE SCALE GENOMIC DNA]</scope>
    <source>
        <strain evidence="1 2">SDUM461004</strain>
    </source>
</reference>
<name>A0ABU1AK08_9BACT</name>
<sequence length="50" mass="6068">MNRKQQKVIEYLLEENRILKQQFELTGKELCLDNHQRRNLVKRGKTIGWA</sequence>
<keyword evidence="2" id="KW-1185">Reference proteome</keyword>
<accession>A0ABU1AK08</accession>
<comment type="caution">
    <text evidence="1">The sequence shown here is derived from an EMBL/GenBank/DDBJ whole genome shotgun (WGS) entry which is preliminary data.</text>
</comment>
<gene>
    <name evidence="1" type="ORF">QEH59_11680</name>
</gene>